<keyword evidence="2" id="KW-1185">Reference proteome</keyword>
<reference evidence="1 2" key="1">
    <citation type="submission" date="2018-11" db="EMBL/GenBank/DDBJ databases">
        <title>Genome sequence of Apiotrichum porosum DSM 27194.</title>
        <authorList>
            <person name="Aliyu H."/>
            <person name="Gorte O."/>
            <person name="Ochsenreither K."/>
        </authorList>
    </citation>
    <scope>NUCLEOTIDE SEQUENCE [LARGE SCALE GENOMIC DNA]</scope>
    <source>
        <strain evidence="1 2">DSM 27194</strain>
    </source>
</reference>
<evidence type="ECO:0008006" key="3">
    <source>
        <dbReference type="Google" id="ProtNLM"/>
    </source>
</evidence>
<name>A0A427XJ97_9TREE</name>
<protein>
    <recommendedName>
        <fullName evidence="3">F-box domain-containing protein</fullName>
    </recommendedName>
</protein>
<proteinExistence type="predicted"/>
<dbReference type="Proteomes" id="UP000279236">
    <property type="component" value="Unassembled WGS sequence"/>
</dbReference>
<dbReference type="GeneID" id="39586442"/>
<accession>A0A427XJ97</accession>
<evidence type="ECO:0000313" key="1">
    <source>
        <dbReference type="EMBL" id="RSH78975.1"/>
    </source>
</evidence>
<dbReference type="EMBL" id="RSCE01000011">
    <property type="protein sequence ID" value="RSH78975.1"/>
    <property type="molecule type" value="Genomic_DNA"/>
</dbReference>
<dbReference type="AlphaFoldDB" id="A0A427XJ97"/>
<comment type="caution">
    <text evidence="1">The sequence shown here is derived from an EMBL/GenBank/DDBJ whole genome shotgun (WGS) entry which is preliminary data.</text>
</comment>
<gene>
    <name evidence="1" type="ORF">EHS24_001899</name>
</gene>
<sequence>MRFRRDTNPRPPPQIDHQRFPGIMDRIMMNAPKASLLKLRCTSRAVKTYIDLLLVRHLTVEGGVKCQPLITGGYGKPPIGSDIERVFSVPWGRGWLPILAQTQVVDVHATAERADLFVLARSFVRTQVVRFDDAFFLHSGRDTTIPHIAPCAVVFSWRNTLEGEEPVVKQFAPGLTRLVFCFKSPPPPSSSSGGHLAFPDVLDFPSSLRHMVVIVAINPDHGFGANPHKPISDLLPRHLVPRVAELRRQLPWVKFIIVGLEGLGVHTALGMIKTFTAETPPHRTPIKFLTLKRHKRNVGDRMFALETDENYQL</sequence>
<organism evidence="1 2">
    <name type="scientific">Apiotrichum porosum</name>
    <dbReference type="NCBI Taxonomy" id="105984"/>
    <lineage>
        <taxon>Eukaryota</taxon>
        <taxon>Fungi</taxon>
        <taxon>Dikarya</taxon>
        <taxon>Basidiomycota</taxon>
        <taxon>Agaricomycotina</taxon>
        <taxon>Tremellomycetes</taxon>
        <taxon>Trichosporonales</taxon>
        <taxon>Trichosporonaceae</taxon>
        <taxon>Apiotrichum</taxon>
    </lineage>
</organism>
<evidence type="ECO:0000313" key="2">
    <source>
        <dbReference type="Proteomes" id="UP000279236"/>
    </source>
</evidence>
<dbReference type="RefSeq" id="XP_028474122.1">
    <property type="nucleotide sequence ID" value="XM_028617659.1"/>
</dbReference>